<dbReference type="Proteomes" id="UP001193081">
    <property type="component" value="Unassembled WGS sequence"/>
</dbReference>
<protein>
    <recommendedName>
        <fullName evidence="3">LysM domain-containing protein</fullName>
    </recommendedName>
</protein>
<gene>
    <name evidence="1" type="ORF">EYB53_020450</name>
</gene>
<name>A0ABS4DF70_9CHLR</name>
<organism evidence="1 2">
    <name type="scientific">Candidatus Chloroploca mongolica</name>
    <dbReference type="NCBI Taxonomy" id="2528176"/>
    <lineage>
        <taxon>Bacteria</taxon>
        <taxon>Bacillati</taxon>
        <taxon>Chloroflexota</taxon>
        <taxon>Chloroflexia</taxon>
        <taxon>Chloroflexales</taxon>
        <taxon>Chloroflexineae</taxon>
        <taxon>Oscillochloridaceae</taxon>
        <taxon>Candidatus Chloroploca</taxon>
    </lineage>
</organism>
<evidence type="ECO:0008006" key="3">
    <source>
        <dbReference type="Google" id="ProtNLM"/>
    </source>
</evidence>
<comment type="caution">
    <text evidence="1">The sequence shown here is derived from an EMBL/GenBank/DDBJ whole genome shotgun (WGS) entry which is preliminary data.</text>
</comment>
<keyword evidence="2" id="KW-1185">Reference proteome</keyword>
<dbReference type="RefSeq" id="WP_135480507.1">
    <property type="nucleotide sequence ID" value="NZ_SIJK02000055.1"/>
</dbReference>
<evidence type="ECO:0000313" key="2">
    <source>
        <dbReference type="Proteomes" id="UP001193081"/>
    </source>
</evidence>
<evidence type="ECO:0000313" key="1">
    <source>
        <dbReference type="EMBL" id="MBP1468096.1"/>
    </source>
</evidence>
<reference evidence="1 2" key="1">
    <citation type="submission" date="2021-03" db="EMBL/GenBank/DDBJ databases">
        <authorList>
            <person name="Grouzdev D.S."/>
        </authorList>
    </citation>
    <scope>NUCLEOTIDE SEQUENCE [LARGE SCALE GENOMIC DNA]</scope>
    <source>
        <strain evidence="1 2">M50-1</strain>
    </source>
</reference>
<proteinExistence type="predicted"/>
<dbReference type="EMBL" id="SIJK02000055">
    <property type="protein sequence ID" value="MBP1468096.1"/>
    <property type="molecule type" value="Genomic_DNA"/>
</dbReference>
<sequence>MFTKGSRYRKLPEVTASDARGRVLRSIALRPLPRTEGALLHTVRQGERHDLLANRYFRQPRKWWQICDANPEFLSPLALLGQEPISVATFALAAAPLGSLPSELAGELEHDTPSELLRQACIDLGVVLSESATLTRHDQRGRWWIADEPAGSYLVADVSDGLDVYLEQFPWAALLALLEATVGVEQIMVTDELQTEVESWDAALIAIDRHIRSVQVTFNRMNVTAEQLAEAMNTQIPGLVAGRPEQISRVGKQIAIPSDLPV</sequence>
<accession>A0ABS4DF70</accession>